<protein>
    <submittedName>
        <fullName evidence="1">Uncharacterized protein</fullName>
    </submittedName>
</protein>
<proteinExistence type="predicted"/>
<evidence type="ECO:0000313" key="1">
    <source>
        <dbReference type="EMBL" id="VAW37912.1"/>
    </source>
</evidence>
<name>A0A3B0VG37_9ZZZZ</name>
<gene>
    <name evidence="1" type="ORF">MNBD_CHLOROFLEXI01-1646</name>
</gene>
<dbReference type="AlphaFoldDB" id="A0A3B0VG37"/>
<accession>A0A3B0VG37</accession>
<organism evidence="1">
    <name type="scientific">hydrothermal vent metagenome</name>
    <dbReference type="NCBI Taxonomy" id="652676"/>
    <lineage>
        <taxon>unclassified sequences</taxon>
        <taxon>metagenomes</taxon>
        <taxon>ecological metagenomes</taxon>
    </lineage>
</organism>
<reference evidence="1" key="1">
    <citation type="submission" date="2018-06" db="EMBL/GenBank/DDBJ databases">
        <authorList>
            <person name="Zhirakovskaya E."/>
        </authorList>
    </citation>
    <scope>NUCLEOTIDE SEQUENCE</scope>
</reference>
<dbReference type="EMBL" id="UOEU01000686">
    <property type="protein sequence ID" value="VAW37912.1"/>
    <property type="molecule type" value="Genomic_DNA"/>
</dbReference>
<sequence length="61" mass="7058">MKAKSLRLVSDDADTKKTYANKYKPLGTLIRMDADKIQLFITIYPYQCPKIYRQLFVDVGA</sequence>